<dbReference type="Gene3D" id="3.30.450.40">
    <property type="match status" value="1"/>
</dbReference>
<dbReference type="RefSeq" id="WP_007068014.1">
    <property type="nucleotide sequence ID" value="NZ_DS022272.1"/>
</dbReference>
<evidence type="ECO:0000313" key="3">
    <source>
        <dbReference type="Proteomes" id="UP000004310"/>
    </source>
</evidence>
<gene>
    <name evidence="2" type="ORF">FP2506_14439</name>
</gene>
<dbReference type="AlphaFoldDB" id="Q0G442"/>
<dbReference type="Proteomes" id="UP000004310">
    <property type="component" value="Unassembled WGS sequence"/>
</dbReference>
<dbReference type="HOGENOM" id="CLU_887600_0_0_5"/>
<name>Q0G442_9HYPH</name>
<keyword evidence="3" id="KW-1185">Reference proteome</keyword>
<feature type="domain" description="GAF" evidence="1">
    <location>
        <begin position="15"/>
        <end position="115"/>
    </location>
</feature>
<protein>
    <recommendedName>
        <fullName evidence="1">GAF domain-containing protein</fullName>
    </recommendedName>
</protein>
<evidence type="ECO:0000313" key="2">
    <source>
        <dbReference type="EMBL" id="EAU41639.1"/>
    </source>
</evidence>
<sequence>MSHALFINDVASTETAERTFVEVAEVWVPEGDRLVWSSGNYGALEAFQSASEKQSFAKGEGLPGKAWSETRPVVLKGFDGSYFLRTDAARAAGLTSAVAVPIFAGAKLKAVLVVLCADDEVRTGAIEVWSEENGLLMLDDGYYGAAKQFEWVSKHTHFPRGQGLPGGVWAASAPMLMRDLGAGYRFIRAESAGQAGLTTGLGLPIAVPGGKTFVMTLLSARGTPIARRFELWKARGAGPDGAKDALLTDGICQRDGPLWDDEKEKTVDAWQGPIGQVLGSGIPLVKHDTAAPSAGYPAMVALPLYRDTAVSHVVAWYY</sequence>
<evidence type="ECO:0000259" key="1">
    <source>
        <dbReference type="Pfam" id="PF13185"/>
    </source>
</evidence>
<dbReference type="InterPro" id="IPR029016">
    <property type="entry name" value="GAF-like_dom_sf"/>
</dbReference>
<proteinExistence type="predicted"/>
<reference evidence="2 3" key="1">
    <citation type="journal article" date="2010" name="J. Bacteriol.">
        <title>Genome sequence of Fulvimarina pelagi HTCC2506T, a Mn(II)-oxidizing alphaproteobacterium possessing an aerobic anoxygenic photosynthetic gene cluster and Xanthorhodopsin.</title>
        <authorList>
            <person name="Kang I."/>
            <person name="Oh H.M."/>
            <person name="Lim S.I."/>
            <person name="Ferriera S."/>
            <person name="Giovannoni S.J."/>
            <person name="Cho J.C."/>
        </authorList>
    </citation>
    <scope>NUCLEOTIDE SEQUENCE [LARGE SCALE GENOMIC DNA]</scope>
    <source>
        <strain evidence="2 3">HTCC2506</strain>
    </source>
</reference>
<accession>Q0G442</accession>
<dbReference type="InterPro" id="IPR003018">
    <property type="entry name" value="GAF"/>
</dbReference>
<dbReference type="EMBL" id="AATP01000002">
    <property type="protein sequence ID" value="EAU41639.1"/>
    <property type="molecule type" value="Genomic_DNA"/>
</dbReference>
<dbReference type="STRING" id="217511.GCA_001463845_03435"/>
<comment type="caution">
    <text evidence="2">The sequence shown here is derived from an EMBL/GenBank/DDBJ whole genome shotgun (WGS) entry which is preliminary data.</text>
</comment>
<dbReference type="SUPFAM" id="SSF55781">
    <property type="entry name" value="GAF domain-like"/>
    <property type="match status" value="1"/>
</dbReference>
<dbReference type="eggNOG" id="ENOG502Z97M">
    <property type="taxonomic scope" value="Bacteria"/>
</dbReference>
<organism evidence="2 3">
    <name type="scientific">Fulvimarina pelagi HTCC2506</name>
    <dbReference type="NCBI Taxonomy" id="314231"/>
    <lineage>
        <taxon>Bacteria</taxon>
        <taxon>Pseudomonadati</taxon>
        <taxon>Pseudomonadota</taxon>
        <taxon>Alphaproteobacteria</taxon>
        <taxon>Hyphomicrobiales</taxon>
        <taxon>Aurantimonadaceae</taxon>
        <taxon>Fulvimarina</taxon>
    </lineage>
</organism>
<dbReference type="Pfam" id="PF13185">
    <property type="entry name" value="GAF_2"/>
    <property type="match status" value="1"/>
</dbReference>